<dbReference type="AlphaFoldDB" id="A0A507C581"/>
<comment type="caution">
    <text evidence="3">The sequence shown here is derived from an EMBL/GenBank/DDBJ whole genome shotgun (WGS) entry which is preliminary data.</text>
</comment>
<dbReference type="RefSeq" id="XP_031025319.1">
    <property type="nucleotide sequence ID" value="XM_031168588.1"/>
</dbReference>
<feature type="transmembrane region" description="Helical" evidence="2">
    <location>
        <begin position="164"/>
        <end position="184"/>
    </location>
</feature>
<dbReference type="EMBL" id="QEAO01000012">
    <property type="protein sequence ID" value="TPX34641.1"/>
    <property type="molecule type" value="Genomic_DNA"/>
</dbReference>
<feature type="region of interest" description="Disordered" evidence="1">
    <location>
        <begin position="212"/>
        <end position="245"/>
    </location>
</feature>
<name>A0A507C581_9FUNG</name>
<dbReference type="OrthoDB" id="10508417at2759"/>
<feature type="compositionally biased region" description="Low complexity" evidence="1">
    <location>
        <begin position="142"/>
        <end position="156"/>
    </location>
</feature>
<accession>A0A507C581</accession>
<proteinExistence type="predicted"/>
<protein>
    <submittedName>
        <fullName evidence="3">Uncharacterized protein</fullName>
    </submittedName>
</protein>
<evidence type="ECO:0000313" key="4">
    <source>
        <dbReference type="Proteomes" id="UP000319731"/>
    </source>
</evidence>
<sequence length="346" mass="37886">MPSLAPQQCIQTAENSDITYPQCYSSDSLAPLESRQTCLDIPLTTSCGRQLCFLNSYCESPEDSLCIERVDNGLGGYGWVVVNYAVNETLTPGFCRIWNQALQCNATDCLLPSLVALELNSIPNVGGSTSSNPQPAYTVPITQTTPNPSSDTQSQSQPPGLTQFLLYLVVPLLVLALIIPCALLRFRQWIIRKRTIITTTQPFEVVFSAPRSPNSNGFTSSASPSSLSRTPFNHMPPPSPSTSSFYGSLESPGCEAFAVPVSPITVHEKRKSTMLKRISSLALMKGPDTIEEHTTVLHVPKEIETCVENEAVVVCGTPPTYEQSLADTRHENRTAHRSRFFRIDEA</sequence>
<dbReference type="Proteomes" id="UP000319731">
    <property type="component" value="Unassembled WGS sequence"/>
</dbReference>
<organism evidence="3 4">
    <name type="scientific">Synchytrium microbalum</name>
    <dbReference type="NCBI Taxonomy" id="1806994"/>
    <lineage>
        <taxon>Eukaryota</taxon>
        <taxon>Fungi</taxon>
        <taxon>Fungi incertae sedis</taxon>
        <taxon>Chytridiomycota</taxon>
        <taxon>Chytridiomycota incertae sedis</taxon>
        <taxon>Chytridiomycetes</taxon>
        <taxon>Synchytriales</taxon>
        <taxon>Synchytriaceae</taxon>
        <taxon>Synchytrium</taxon>
    </lineage>
</organism>
<keyword evidence="2" id="KW-0812">Transmembrane</keyword>
<keyword evidence="2" id="KW-1133">Transmembrane helix</keyword>
<dbReference type="GeneID" id="42003885"/>
<keyword evidence="4" id="KW-1185">Reference proteome</keyword>
<gene>
    <name evidence="3" type="ORF">SmJEL517_g02660</name>
</gene>
<feature type="region of interest" description="Disordered" evidence="1">
    <location>
        <begin position="127"/>
        <end position="156"/>
    </location>
</feature>
<evidence type="ECO:0000256" key="1">
    <source>
        <dbReference type="SAM" id="MobiDB-lite"/>
    </source>
</evidence>
<reference evidence="3 4" key="1">
    <citation type="journal article" date="2019" name="Sci. Rep.">
        <title>Comparative genomics of chytrid fungi reveal insights into the obligate biotrophic and pathogenic lifestyle of Synchytrium endobioticum.</title>
        <authorList>
            <person name="van de Vossenberg B.T.L.H."/>
            <person name="Warris S."/>
            <person name="Nguyen H.D.T."/>
            <person name="van Gent-Pelzer M.P.E."/>
            <person name="Joly D.L."/>
            <person name="van de Geest H.C."/>
            <person name="Bonants P.J.M."/>
            <person name="Smith D.S."/>
            <person name="Levesque C.A."/>
            <person name="van der Lee T.A.J."/>
        </authorList>
    </citation>
    <scope>NUCLEOTIDE SEQUENCE [LARGE SCALE GENOMIC DNA]</scope>
    <source>
        <strain evidence="3 4">JEL517</strain>
    </source>
</reference>
<evidence type="ECO:0000313" key="3">
    <source>
        <dbReference type="EMBL" id="TPX34641.1"/>
    </source>
</evidence>
<evidence type="ECO:0000256" key="2">
    <source>
        <dbReference type="SAM" id="Phobius"/>
    </source>
</evidence>
<keyword evidence="2" id="KW-0472">Membrane</keyword>